<dbReference type="EMBL" id="UZAH01026063">
    <property type="protein sequence ID" value="VDO75015.1"/>
    <property type="molecule type" value="Genomic_DNA"/>
</dbReference>
<name>A0A183FLH7_HELPZ</name>
<dbReference type="Proteomes" id="UP000050761">
    <property type="component" value="Unassembled WGS sequence"/>
</dbReference>
<accession>A0A183FLH7</accession>
<organism evidence="2 3">
    <name type="scientific">Heligmosomoides polygyrus</name>
    <name type="common">Parasitic roundworm</name>
    <dbReference type="NCBI Taxonomy" id="6339"/>
    <lineage>
        <taxon>Eukaryota</taxon>
        <taxon>Metazoa</taxon>
        <taxon>Ecdysozoa</taxon>
        <taxon>Nematoda</taxon>
        <taxon>Chromadorea</taxon>
        <taxon>Rhabditida</taxon>
        <taxon>Rhabditina</taxon>
        <taxon>Rhabditomorpha</taxon>
        <taxon>Strongyloidea</taxon>
        <taxon>Heligmosomidae</taxon>
        <taxon>Heligmosomoides</taxon>
    </lineage>
</organism>
<dbReference type="AlphaFoldDB" id="A0A183FLH7"/>
<reference evidence="1 2" key="1">
    <citation type="submission" date="2018-11" db="EMBL/GenBank/DDBJ databases">
        <authorList>
            <consortium name="Pathogen Informatics"/>
        </authorList>
    </citation>
    <scope>NUCLEOTIDE SEQUENCE [LARGE SCALE GENOMIC DNA]</scope>
</reference>
<sequence length="76" mass="8748">MAAWSTGGTKVIAARGQHFNWCSLLDPSMKDSFRKPFPSLSALVRYYRVFCYYDLRTGAVEAFPLWSDHRIVIDDD</sequence>
<dbReference type="WBParaSite" id="HPBE_0000811801-mRNA-1">
    <property type="protein sequence ID" value="HPBE_0000811801-mRNA-1"/>
    <property type="gene ID" value="HPBE_0000811801"/>
</dbReference>
<reference evidence="3" key="2">
    <citation type="submission" date="2019-09" db="UniProtKB">
        <authorList>
            <consortium name="WormBaseParasite"/>
        </authorList>
    </citation>
    <scope>IDENTIFICATION</scope>
</reference>
<protein>
    <submittedName>
        <fullName evidence="1 3">Uncharacterized protein</fullName>
    </submittedName>
</protein>
<evidence type="ECO:0000313" key="2">
    <source>
        <dbReference type="Proteomes" id="UP000050761"/>
    </source>
</evidence>
<keyword evidence="2" id="KW-1185">Reference proteome</keyword>
<proteinExistence type="predicted"/>
<evidence type="ECO:0000313" key="3">
    <source>
        <dbReference type="WBParaSite" id="HPBE_0000811801-mRNA-1"/>
    </source>
</evidence>
<dbReference type="OrthoDB" id="5818094at2759"/>
<accession>A0A3P8BQP5</accession>
<evidence type="ECO:0000313" key="1">
    <source>
        <dbReference type="EMBL" id="VDO75015.1"/>
    </source>
</evidence>
<gene>
    <name evidence="1" type="ORF">HPBE_LOCUS8119</name>
</gene>